<dbReference type="Proteomes" id="UP000077051">
    <property type="component" value="Unassembled WGS sequence"/>
</dbReference>
<feature type="compositionally biased region" description="Basic and acidic residues" evidence="16">
    <location>
        <begin position="1"/>
        <end position="16"/>
    </location>
</feature>
<evidence type="ECO:0000256" key="8">
    <source>
        <dbReference type="ARBA" id="ARBA00022786"/>
    </source>
</evidence>
<evidence type="ECO:0000256" key="3">
    <source>
        <dbReference type="ARBA" id="ARBA00004906"/>
    </source>
</evidence>
<comment type="subcellular location">
    <subcellularLocation>
        <location evidence="2 14">Nucleus</location>
    </subcellularLocation>
</comment>
<keyword evidence="19" id="KW-1185">Reference proteome</keyword>
<evidence type="ECO:0000256" key="4">
    <source>
        <dbReference type="ARBA" id="ARBA00005555"/>
    </source>
</evidence>
<evidence type="ECO:0000256" key="13">
    <source>
        <dbReference type="PROSITE-ProRule" id="PRU00175"/>
    </source>
</evidence>
<dbReference type="PROSITE" id="PS00518">
    <property type="entry name" value="ZF_RING_1"/>
    <property type="match status" value="1"/>
</dbReference>
<reference evidence="18 19" key="1">
    <citation type="submission" date="2015-06" db="EMBL/GenBank/DDBJ databases">
        <title>Expansion of signal transduction pathways in fungi by whole-genome duplication.</title>
        <authorList>
            <consortium name="DOE Joint Genome Institute"/>
            <person name="Corrochano L.M."/>
            <person name="Kuo A."/>
            <person name="Marcet-Houben M."/>
            <person name="Polaino S."/>
            <person name="Salamov A."/>
            <person name="Villalobos J.M."/>
            <person name="Alvarez M.I."/>
            <person name="Avalos J."/>
            <person name="Benito E.P."/>
            <person name="Benoit I."/>
            <person name="Burger G."/>
            <person name="Camino L.P."/>
            <person name="Canovas D."/>
            <person name="Cerda-Olmedo E."/>
            <person name="Cheng J.-F."/>
            <person name="Dominguez A."/>
            <person name="Elias M."/>
            <person name="Eslava A.P."/>
            <person name="Glaser F."/>
            <person name="Grimwood J."/>
            <person name="Gutierrez G."/>
            <person name="Heitman J."/>
            <person name="Henrissat B."/>
            <person name="Iturriaga E.A."/>
            <person name="Lang B.F."/>
            <person name="Lavin J.L."/>
            <person name="Lee S."/>
            <person name="Li W."/>
            <person name="Lindquist E."/>
            <person name="Lopez-Garcia S."/>
            <person name="Luque E.M."/>
            <person name="Marcos A.T."/>
            <person name="Martin J."/>
            <person name="Mccluskey K."/>
            <person name="Medina H.R."/>
            <person name="Miralles-Duran A."/>
            <person name="Miyazaki A."/>
            <person name="Munoz-Torres E."/>
            <person name="Oguiza J.A."/>
            <person name="Ohm R."/>
            <person name="Olmedo M."/>
            <person name="Orejas M."/>
            <person name="Ortiz-Castellanos L."/>
            <person name="Pisabarro A.G."/>
            <person name="Rodriguez-Romero J."/>
            <person name="Ruiz-Herrera J."/>
            <person name="Ruiz-Vazquez R."/>
            <person name="Sanz C."/>
            <person name="Schackwitz W."/>
            <person name="Schmutz J."/>
            <person name="Shahriari M."/>
            <person name="Shelest E."/>
            <person name="Silva-Franco F."/>
            <person name="Soanes D."/>
            <person name="Syed K."/>
            <person name="Tagua V.G."/>
            <person name="Talbot N.J."/>
            <person name="Thon M."/>
            <person name="De Vries R.P."/>
            <person name="Wiebenga A."/>
            <person name="Yadav J.S."/>
            <person name="Braun E.L."/>
            <person name="Baker S."/>
            <person name="Garre V."/>
            <person name="Horwitz B."/>
            <person name="Torres-Martinez S."/>
            <person name="Idnurm A."/>
            <person name="Herrera-Estrella A."/>
            <person name="Gabaldon T."/>
            <person name="Grigoriev I.V."/>
        </authorList>
    </citation>
    <scope>NUCLEOTIDE SEQUENCE [LARGE SCALE GENOMIC DNA]</scope>
    <source>
        <strain evidence="18 19">CBS 277.49</strain>
    </source>
</reference>
<keyword evidence="5 14" id="KW-0808">Transferase</keyword>
<dbReference type="STRING" id="747725.A0A168N576"/>
<accession>A0A168N576</accession>
<evidence type="ECO:0000256" key="2">
    <source>
        <dbReference type="ARBA" id="ARBA00004123"/>
    </source>
</evidence>
<feature type="coiled-coil region" evidence="15">
    <location>
        <begin position="393"/>
        <end position="448"/>
    </location>
</feature>
<name>A0A168N576_MUCCL</name>
<keyword evidence="8 14" id="KW-0833">Ubl conjugation pathway</keyword>
<dbReference type="Pfam" id="PF00097">
    <property type="entry name" value="zf-C3HC4"/>
    <property type="match status" value="1"/>
</dbReference>
<dbReference type="InterPro" id="IPR001841">
    <property type="entry name" value="Znf_RING"/>
</dbReference>
<evidence type="ECO:0000313" key="18">
    <source>
        <dbReference type="EMBL" id="OAD05801.1"/>
    </source>
</evidence>
<dbReference type="SMART" id="SM00184">
    <property type="entry name" value="RING"/>
    <property type="match status" value="1"/>
</dbReference>
<sequence>MSEKRTAKKETDDKKSTIPSRPPLKKRFVSGSSAPAAANTAPSMSKRPELITTLPEHSTKKELLEHMYSVKNAYIQEKQHLNQLKESATETNALYGTVRLQLAMLRDEFAAFPATTMPEKCDDGSIVNQLKLICLQITEHIQAWNAHARQLTTDTFRNADPNEQSQIALAYLQSDIQQLEACDPETKIQRLQHDSDSKSSMIASISHDIKTVMEQLATSSDALEECLQAIAAIQRRQDRLKSSIVAQVLGATTTTTSTATEEEHEGTSIEPSAEKPSSHRTQMDELQECQQLLDARTQELAKGRQEKDQLHARLDDLLDRFAQLSSDYIKSNSIYVNHLQSMIELEYNLIAHYEQRRESLIKEEDGFTRERRQLIDQQNSEMASREATWMAETKRLQETLLRVRNQRDGLQQELQSRMTEEKQVSAYNDQIVNIAEKQKSRMVELEQDILHKRQATDTTTLLPQDYLNYRQLKLQIEKTHGILHTLRHLQQQQQQTENNQIGSVEPYMASPLMETLSQLVDQRNQLELLIDFYQRTEPDLYAQMDYDISDIGQRIPTIQQRIDDKLFSQQKLQAEISKFVSKNAELADKKHENDLKYAQHLQQNQLHEKSMSLLDEKIASIEAKVTEKETLIKQLDANVEHHRLMFDDISQECSELQSNQQRLEAHVMQLQDLARDKMKMLEQETLNVQLAKNEYEKIHKRWNLIQQGENPASQELVDEVEELRSYFKCSTCKTRRRDCILTSCMHTFCHECIRIRLETRQRRCPSCAITFGNSDVKGIHLYGK</sequence>
<evidence type="ECO:0000256" key="10">
    <source>
        <dbReference type="ARBA" id="ARBA00022853"/>
    </source>
</evidence>
<evidence type="ECO:0000256" key="1">
    <source>
        <dbReference type="ARBA" id="ARBA00000900"/>
    </source>
</evidence>
<feature type="compositionally biased region" description="Basic and acidic residues" evidence="16">
    <location>
        <begin position="272"/>
        <end position="283"/>
    </location>
</feature>
<dbReference type="GO" id="GO:0006325">
    <property type="term" value="P:chromatin organization"/>
    <property type="evidence" value="ECO:0007669"/>
    <property type="project" value="UniProtKB-KW"/>
</dbReference>
<dbReference type="Gene3D" id="1.10.287.130">
    <property type="match status" value="1"/>
</dbReference>
<feature type="region of interest" description="Disordered" evidence="16">
    <location>
        <begin position="253"/>
        <end position="283"/>
    </location>
</feature>
<dbReference type="GO" id="GO:0008270">
    <property type="term" value="F:zinc ion binding"/>
    <property type="evidence" value="ECO:0007669"/>
    <property type="project" value="UniProtKB-KW"/>
</dbReference>
<evidence type="ECO:0000256" key="7">
    <source>
        <dbReference type="ARBA" id="ARBA00022771"/>
    </source>
</evidence>
<comment type="pathway">
    <text evidence="3 14">Protein modification; protein ubiquitination.</text>
</comment>
<evidence type="ECO:0000256" key="6">
    <source>
        <dbReference type="ARBA" id="ARBA00022723"/>
    </source>
</evidence>
<dbReference type="AlphaFoldDB" id="A0A168N576"/>
<evidence type="ECO:0000313" key="19">
    <source>
        <dbReference type="Proteomes" id="UP000077051"/>
    </source>
</evidence>
<dbReference type="CDD" id="cd16499">
    <property type="entry name" value="RING-HC_Bre1-like"/>
    <property type="match status" value="1"/>
</dbReference>
<dbReference type="VEuPathDB" id="FungiDB:MUCCIDRAFT_106356"/>
<keyword evidence="9 14" id="KW-0862">Zinc</keyword>
<keyword evidence="7 13" id="KW-0863">Zinc-finger</keyword>
<dbReference type="GO" id="GO:0033503">
    <property type="term" value="C:HULC complex"/>
    <property type="evidence" value="ECO:0007669"/>
    <property type="project" value="TreeGrafter"/>
</dbReference>
<evidence type="ECO:0000256" key="16">
    <source>
        <dbReference type="SAM" id="MobiDB-lite"/>
    </source>
</evidence>
<dbReference type="PROSITE" id="PS50089">
    <property type="entry name" value="ZF_RING_2"/>
    <property type="match status" value="1"/>
</dbReference>
<dbReference type="UniPathway" id="UPA00143"/>
<dbReference type="InterPro" id="IPR017907">
    <property type="entry name" value="Znf_RING_CS"/>
</dbReference>
<dbReference type="InterPro" id="IPR013956">
    <property type="entry name" value="E3_ubiquit_lig_Bre1"/>
</dbReference>
<evidence type="ECO:0000259" key="17">
    <source>
        <dbReference type="PROSITE" id="PS50089"/>
    </source>
</evidence>
<dbReference type="GO" id="GO:0016567">
    <property type="term" value="P:protein ubiquitination"/>
    <property type="evidence" value="ECO:0007669"/>
    <property type="project" value="UniProtKB-UniRule"/>
</dbReference>
<protein>
    <recommendedName>
        <fullName evidence="14">E3 ubiquitin protein ligase</fullName>
        <ecNumber evidence="14">2.3.2.27</ecNumber>
    </recommendedName>
</protein>
<evidence type="ECO:0000256" key="12">
    <source>
        <dbReference type="ARBA" id="ARBA00023242"/>
    </source>
</evidence>
<comment type="catalytic activity">
    <reaction evidence="1 14">
        <text>S-ubiquitinyl-[E2 ubiquitin-conjugating enzyme]-L-cysteine + [acceptor protein]-L-lysine = [E2 ubiquitin-conjugating enzyme]-L-cysteine + N(6)-ubiquitinyl-[acceptor protein]-L-lysine.</text>
        <dbReference type="EC" id="2.3.2.27"/>
    </reaction>
</comment>
<comment type="similarity">
    <text evidence="4 14">Belongs to the BRE1 family.</text>
</comment>
<feature type="coiled-coil region" evidence="15">
    <location>
        <begin position="300"/>
        <end position="327"/>
    </location>
</feature>
<dbReference type="SUPFAM" id="SSF57850">
    <property type="entry name" value="RING/U-box"/>
    <property type="match status" value="1"/>
</dbReference>
<evidence type="ECO:0000256" key="11">
    <source>
        <dbReference type="ARBA" id="ARBA00023054"/>
    </source>
</evidence>
<keyword evidence="6 14" id="KW-0479">Metal-binding</keyword>
<dbReference type="PANTHER" id="PTHR23163:SF0">
    <property type="entry name" value="E3 UBIQUITIN-PROTEIN LIGASE BRE1"/>
    <property type="match status" value="1"/>
</dbReference>
<feature type="region of interest" description="Disordered" evidence="16">
    <location>
        <begin position="1"/>
        <end position="47"/>
    </location>
</feature>
<gene>
    <name evidence="18" type="ORF">MUCCIDRAFT_106356</name>
</gene>
<evidence type="ECO:0000256" key="14">
    <source>
        <dbReference type="RuleBase" id="RU365038"/>
    </source>
</evidence>
<dbReference type="GO" id="GO:0061630">
    <property type="term" value="F:ubiquitin protein ligase activity"/>
    <property type="evidence" value="ECO:0007669"/>
    <property type="project" value="UniProtKB-EC"/>
</dbReference>
<comment type="caution">
    <text evidence="18">The sequence shown here is derived from an EMBL/GenBank/DDBJ whole genome shotgun (WGS) entry which is preliminary data.</text>
</comment>
<evidence type="ECO:0000256" key="15">
    <source>
        <dbReference type="SAM" id="Coils"/>
    </source>
</evidence>
<proteinExistence type="inferred from homology"/>
<dbReference type="InterPro" id="IPR013083">
    <property type="entry name" value="Znf_RING/FYVE/PHD"/>
</dbReference>
<dbReference type="OrthoDB" id="10266039at2759"/>
<feature type="compositionally biased region" description="Low complexity" evidence="16">
    <location>
        <begin position="30"/>
        <end position="45"/>
    </location>
</feature>
<keyword evidence="11 14" id="KW-0175">Coiled coil</keyword>
<feature type="domain" description="RING-type" evidence="17">
    <location>
        <begin position="729"/>
        <end position="767"/>
    </location>
</feature>
<dbReference type="GO" id="GO:0005634">
    <property type="term" value="C:nucleus"/>
    <property type="evidence" value="ECO:0007669"/>
    <property type="project" value="UniProtKB-SubCell"/>
</dbReference>
<dbReference type="InterPro" id="IPR018957">
    <property type="entry name" value="Znf_C3HC4_RING-type"/>
</dbReference>
<dbReference type="EMBL" id="AMYB01000002">
    <property type="protein sequence ID" value="OAD05801.1"/>
    <property type="molecule type" value="Genomic_DNA"/>
</dbReference>
<dbReference type="EC" id="2.3.2.27" evidence="14"/>
<organism evidence="18 19">
    <name type="scientific">Mucor lusitanicus CBS 277.49</name>
    <dbReference type="NCBI Taxonomy" id="747725"/>
    <lineage>
        <taxon>Eukaryota</taxon>
        <taxon>Fungi</taxon>
        <taxon>Fungi incertae sedis</taxon>
        <taxon>Mucoromycota</taxon>
        <taxon>Mucoromycotina</taxon>
        <taxon>Mucoromycetes</taxon>
        <taxon>Mucorales</taxon>
        <taxon>Mucorineae</taxon>
        <taxon>Mucoraceae</taxon>
        <taxon>Mucor</taxon>
    </lineage>
</organism>
<evidence type="ECO:0000256" key="9">
    <source>
        <dbReference type="ARBA" id="ARBA00022833"/>
    </source>
</evidence>
<feature type="coiled-coil region" evidence="15">
    <location>
        <begin position="618"/>
        <end position="701"/>
    </location>
</feature>
<dbReference type="Gene3D" id="3.30.40.10">
    <property type="entry name" value="Zinc/RING finger domain, C3HC4 (zinc finger)"/>
    <property type="match status" value="1"/>
</dbReference>
<evidence type="ECO:0000256" key="5">
    <source>
        <dbReference type="ARBA" id="ARBA00022679"/>
    </source>
</evidence>
<keyword evidence="12 14" id="KW-0539">Nucleus</keyword>
<dbReference type="PANTHER" id="PTHR23163">
    <property type="entry name" value="RING FINGER PROTEIN-RELATED"/>
    <property type="match status" value="1"/>
</dbReference>
<keyword evidence="10 14" id="KW-0156">Chromatin regulator</keyword>